<dbReference type="EMBL" id="DF968183">
    <property type="protein sequence ID" value="GAP44937.1"/>
    <property type="molecule type" value="Genomic_DNA"/>
</dbReference>
<dbReference type="OrthoDB" id="9920356at2"/>
<accession>A0A0S7C6S6</accession>
<gene>
    <name evidence="2" type="ORF">TBC1_12751</name>
</gene>
<keyword evidence="1" id="KW-0472">Membrane</keyword>
<keyword evidence="1" id="KW-1133">Transmembrane helix</keyword>
<dbReference type="RefSeq" id="WP_062044900.1">
    <property type="nucleotide sequence ID" value="NZ_DF968183.1"/>
</dbReference>
<feature type="transmembrane region" description="Helical" evidence="1">
    <location>
        <begin position="420"/>
        <end position="439"/>
    </location>
</feature>
<keyword evidence="3" id="KW-1185">Reference proteome</keyword>
<feature type="transmembrane region" description="Helical" evidence="1">
    <location>
        <begin position="387"/>
        <end position="408"/>
    </location>
</feature>
<dbReference type="AlphaFoldDB" id="A0A0S7C6S6"/>
<evidence type="ECO:0000313" key="3">
    <source>
        <dbReference type="Proteomes" id="UP000053091"/>
    </source>
</evidence>
<proteinExistence type="predicted"/>
<evidence type="ECO:0000256" key="1">
    <source>
        <dbReference type="SAM" id="Phobius"/>
    </source>
</evidence>
<keyword evidence="1" id="KW-0812">Transmembrane</keyword>
<sequence>MKFIISGYFDAGFSIGIDDYPFTDPGVIASLNKQVDFRVKYNKPADQYAFADDLGKAEYTCSDAEGHIGLSVPIGAGLEIDLNGSELLKHLHAEAMQSAADPQFMGSYYSDPPTGIVDIINSFQAEAGFRKAVVNLYGLGIGYLYIESAELSKELESYALWIYRCYEYASYGTYSSGEFRNGFRKAVADIYKSFSKHDGIEQITRRRIPCDFFPGYQVVLMCTKPGDVSCAEKVLDDYDELTPIRMDDGNIQLGWAAAIVEPVNEDYVTRILFLLKMAQVYYGICDGFERLFSYHISQSVRENLSGDASLYDAGSLNRLRTIAHTVAEYTRFGALTQNISDLKLLNTFDQLGGLSQKIEHMASACEIFTNIQNEVLEQKQATRDKRLNVYAMALTALTIVSVLADMMSINEAIQGDRWTLLIKLAAILGLLILVIYMTFEGRFRKLKLPKH</sequence>
<reference evidence="2" key="1">
    <citation type="journal article" date="2015" name="Genome Announc.">
        <title>Draft Genome Sequence of Bacteroidales Strain TBC1, a Novel Isolate from a Methanogenic Wastewater Treatment System.</title>
        <authorList>
            <person name="Tourlousse D.M."/>
            <person name="Matsuura N."/>
            <person name="Sun L."/>
            <person name="Toyonaga M."/>
            <person name="Kuroda K."/>
            <person name="Ohashi A."/>
            <person name="Cruz R."/>
            <person name="Yamaguchi T."/>
            <person name="Sekiguchi Y."/>
        </authorList>
    </citation>
    <scope>NUCLEOTIDE SEQUENCE [LARGE SCALE GENOMIC DNA]</scope>
    <source>
        <strain evidence="2">TBC1</strain>
    </source>
</reference>
<organism evidence="2">
    <name type="scientific">Lentimicrobium saccharophilum</name>
    <dbReference type="NCBI Taxonomy" id="1678841"/>
    <lineage>
        <taxon>Bacteria</taxon>
        <taxon>Pseudomonadati</taxon>
        <taxon>Bacteroidota</taxon>
        <taxon>Bacteroidia</taxon>
        <taxon>Bacteroidales</taxon>
        <taxon>Lentimicrobiaceae</taxon>
        <taxon>Lentimicrobium</taxon>
    </lineage>
</organism>
<dbReference type="Proteomes" id="UP000053091">
    <property type="component" value="Unassembled WGS sequence"/>
</dbReference>
<name>A0A0S7C6S6_9BACT</name>
<evidence type="ECO:0000313" key="2">
    <source>
        <dbReference type="EMBL" id="GAP44937.1"/>
    </source>
</evidence>
<protein>
    <submittedName>
        <fullName evidence="2">Uncharacterized protein</fullName>
    </submittedName>
</protein>